<reference evidence="1 2" key="1">
    <citation type="submission" date="2024-09" db="EMBL/GenBank/DDBJ databases">
        <authorList>
            <person name="Sun Q."/>
            <person name="Mori K."/>
        </authorList>
    </citation>
    <scope>NUCLEOTIDE SEQUENCE [LARGE SCALE GENOMIC DNA]</scope>
    <source>
        <strain evidence="1 2">CCM 7228</strain>
    </source>
</reference>
<evidence type="ECO:0000313" key="1">
    <source>
        <dbReference type="EMBL" id="MFC0273583.1"/>
    </source>
</evidence>
<evidence type="ECO:0008006" key="3">
    <source>
        <dbReference type="Google" id="ProtNLM"/>
    </source>
</evidence>
<dbReference type="EMBL" id="JBHLVO010000022">
    <property type="protein sequence ID" value="MFC0273583.1"/>
    <property type="molecule type" value="Genomic_DNA"/>
</dbReference>
<keyword evidence="2" id="KW-1185">Reference proteome</keyword>
<sequence length="96" mass="11492">MILKRYDIYEVEDEYDFTLFESIEAILLENIEIKEEFKGLGYGTKFVEELKLQEKPIILYSLFEAEGFWEKQGFKNCFSYIYVWGIEDICIGELYA</sequence>
<name>A0ABV6GJE7_9BACI</name>
<dbReference type="Proteomes" id="UP001589854">
    <property type="component" value="Unassembled WGS sequence"/>
</dbReference>
<evidence type="ECO:0000313" key="2">
    <source>
        <dbReference type="Proteomes" id="UP001589854"/>
    </source>
</evidence>
<dbReference type="Gene3D" id="3.40.630.30">
    <property type="match status" value="1"/>
</dbReference>
<dbReference type="SUPFAM" id="SSF55729">
    <property type="entry name" value="Acyl-CoA N-acyltransferases (Nat)"/>
    <property type="match status" value="1"/>
</dbReference>
<organism evidence="1 2">
    <name type="scientific">Metabacillus herbersteinensis</name>
    <dbReference type="NCBI Taxonomy" id="283816"/>
    <lineage>
        <taxon>Bacteria</taxon>
        <taxon>Bacillati</taxon>
        <taxon>Bacillota</taxon>
        <taxon>Bacilli</taxon>
        <taxon>Bacillales</taxon>
        <taxon>Bacillaceae</taxon>
        <taxon>Metabacillus</taxon>
    </lineage>
</organism>
<gene>
    <name evidence="1" type="ORF">ACFFIX_19515</name>
</gene>
<protein>
    <recommendedName>
        <fullName evidence="3">N-acetyltransferase domain-containing protein</fullName>
    </recommendedName>
</protein>
<proteinExistence type="predicted"/>
<accession>A0ABV6GJE7</accession>
<dbReference type="InterPro" id="IPR016181">
    <property type="entry name" value="Acyl_CoA_acyltransferase"/>
</dbReference>
<dbReference type="RefSeq" id="WP_378937029.1">
    <property type="nucleotide sequence ID" value="NZ_JBHLVO010000022.1"/>
</dbReference>
<comment type="caution">
    <text evidence="1">The sequence shown here is derived from an EMBL/GenBank/DDBJ whole genome shotgun (WGS) entry which is preliminary data.</text>
</comment>